<gene>
    <name evidence="7" type="ORF">GCM10010361_23900</name>
</gene>
<accession>A0ABP3JND3</accession>
<keyword evidence="3" id="KW-0808">Transferase</keyword>
<proteinExistence type="predicted"/>
<evidence type="ECO:0000313" key="8">
    <source>
        <dbReference type="Proteomes" id="UP001500909"/>
    </source>
</evidence>
<name>A0ABP3JND3_9ACTN</name>
<feature type="region of interest" description="Disordered" evidence="6">
    <location>
        <begin position="1"/>
        <end position="20"/>
    </location>
</feature>
<evidence type="ECO:0000256" key="4">
    <source>
        <dbReference type="ARBA" id="ARBA00022741"/>
    </source>
</evidence>
<protein>
    <recommendedName>
        <fullName evidence="2">triphosphoribosyl-dephospho-CoA synthase</fullName>
        <ecNumber evidence="2">2.4.2.52</ecNumber>
    </recommendedName>
</protein>
<evidence type="ECO:0000313" key="7">
    <source>
        <dbReference type="EMBL" id="GAA0459127.1"/>
    </source>
</evidence>
<evidence type="ECO:0000256" key="2">
    <source>
        <dbReference type="ARBA" id="ARBA00012074"/>
    </source>
</evidence>
<dbReference type="Gene3D" id="1.10.4200.10">
    <property type="entry name" value="Triphosphoribosyl-dephospho-CoA protein"/>
    <property type="match status" value="1"/>
</dbReference>
<dbReference type="EC" id="2.4.2.52" evidence="2"/>
<evidence type="ECO:0000256" key="1">
    <source>
        <dbReference type="ARBA" id="ARBA00001210"/>
    </source>
</evidence>
<dbReference type="EMBL" id="BAAABY010000016">
    <property type="protein sequence ID" value="GAA0459127.1"/>
    <property type="molecule type" value="Genomic_DNA"/>
</dbReference>
<dbReference type="RefSeq" id="WP_346094941.1">
    <property type="nucleotide sequence ID" value="NZ_BAAABY010000016.1"/>
</dbReference>
<feature type="compositionally biased region" description="Basic and acidic residues" evidence="6">
    <location>
        <begin position="1"/>
        <end position="10"/>
    </location>
</feature>
<keyword evidence="4" id="KW-0547">Nucleotide-binding</keyword>
<dbReference type="InterPro" id="IPR002736">
    <property type="entry name" value="CitG"/>
</dbReference>
<keyword evidence="5" id="KW-0067">ATP-binding</keyword>
<evidence type="ECO:0000256" key="6">
    <source>
        <dbReference type="SAM" id="MobiDB-lite"/>
    </source>
</evidence>
<comment type="catalytic activity">
    <reaction evidence="1">
        <text>3'-dephospho-CoA + ATP = 2'-(5''-triphospho-alpha-D-ribosyl)-3'-dephospho-CoA + adenine</text>
        <dbReference type="Rhea" id="RHEA:15117"/>
        <dbReference type="ChEBI" id="CHEBI:16708"/>
        <dbReference type="ChEBI" id="CHEBI:30616"/>
        <dbReference type="ChEBI" id="CHEBI:57328"/>
        <dbReference type="ChEBI" id="CHEBI:61378"/>
        <dbReference type="EC" id="2.4.2.52"/>
    </reaction>
</comment>
<reference evidence="8" key="1">
    <citation type="journal article" date="2019" name="Int. J. Syst. Evol. Microbiol.">
        <title>The Global Catalogue of Microorganisms (GCM) 10K type strain sequencing project: providing services to taxonomists for standard genome sequencing and annotation.</title>
        <authorList>
            <consortium name="The Broad Institute Genomics Platform"/>
            <consortium name="The Broad Institute Genome Sequencing Center for Infectious Disease"/>
            <person name="Wu L."/>
            <person name="Ma J."/>
        </authorList>
    </citation>
    <scope>NUCLEOTIDE SEQUENCE [LARGE SCALE GENOMIC DNA]</scope>
    <source>
        <strain evidence="8">JCM 4805</strain>
    </source>
</reference>
<dbReference type="Pfam" id="PF01874">
    <property type="entry name" value="CitG"/>
    <property type="match status" value="1"/>
</dbReference>
<organism evidence="7 8">
    <name type="scientific">Streptomyces olivaceiscleroticus</name>
    <dbReference type="NCBI Taxonomy" id="68245"/>
    <lineage>
        <taxon>Bacteria</taxon>
        <taxon>Bacillati</taxon>
        <taxon>Actinomycetota</taxon>
        <taxon>Actinomycetes</taxon>
        <taxon>Kitasatosporales</taxon>
        <taxon>Streptomycetaceae</taxon>
        <taxon>Streptomyces</taxon>
    </lineage>
</organism>
<sequence>MPDPNEKKEGTAMLRPAPTSPAHLIPPVTPHLLADLAVAACTARARLPRVPDPAAPDDAENGAELRSIEALRPTFAALAEAADGRALDPGLRAELGGLGEQAAAEAAGHRGELWAVGLLVAGAAATGCRSAYTACAAAATLARLPYDGAPGPADTPGGRARLHFRVPGATGQAESGFPNVRRVALPALRESRAHGRPETAARMDALLTLMATLDDTSLLHEGGPAALLSVQMDARDVVRAGGYDTPGGRAALDRLHARMRDSGLTPRGSHAVLSAALFLDFTFGTEGRTPGA</sequence>
<comment type="caution">
    <text evidence="7">The sequence shown here is derived from an EMBL/GenBank/DDBJ whole genome shotgun (WGS) entry which is preliminary data.</text>
</comment>
<evidence type="ECO:0000256" key="3">
    <source>
        <dbReference type="ARBA" id="ARBA00022679"/>
    </source>
</evidence>
<dbReference type="Proteomes" id="UP001500909">
    <property type="component" value="Unassembled WGS sequence"/>
</dbReference>
<keyword evidence="8" id="KW-1185">Reference proteome</keyword>
<dbReference type="PANTHER" id="PTHR30201:SF2">
    <property type="entry name" value="2-(5''-TRIPHOSPHORIBOSYL)-3'-DEPHOSPHOCOENZYME-A SYNTHASE"/>
    <property type="match status" value="1"/>
</dbReference>
<evidence type="ECO:0000256" key="5">
    <source>
        <dbReference type="ARBA" id="ARBA00022840"/>
    </source>
</evidence>
<dbReference type="PANTHER" id="PTHR30201">
    <property type="entry name" value="TRIPHOSPHORIBOSYL-DEPHOSPHO-COA SYNTHASE"/>
    <property type="match status" value="1"/>
</dbReference>